<comment type="caution">
    <text evidence="2">The sequence shown here is derived from an EMBL/GenBank/DDBJ whole genome shotgun (WGS) entry which is preliminary data.</text>
</comment>
<dbReference type="Gene3D" id="2.160.20.10">
    <property type="entry name" value="Single-stranded right-handed beta-helix, Pectin lyase-like"/>
    <property type="match status" value="1"/>
</dbReference>
<accession>F7NPK3</accession>
<sequence length="174" mass="17912">QTLQATPIQSDAAKPTVALDVGALGGMYAGKIKLIGTEKGLGVTLDGDIAASQTLILTHDGRITLNGSLSAQEDIAITAQGDFANDGQISSQQTIRIAARHITGSGFFSAGEEGEEDHESHDHGDEEESGGSTPILADLTLTAAETVDLTGVLSASRNVILSGKTVTYDADNTF</sequence>
<evidence type="ECO:0000256" key="1">
    <source>
        <dbReference type="SAM" id="MobiDB-lite"/>
    </source>
</evidence>
<keyword evidence="3" id="KW-1185">Reference proteome</keyword>
<dbReference type="AlphaFoldDB" id="F7NPK3"/>
<feature type="non-terminal residue" evidence="2">
    <location>
        <position position="174"/>
    </location>
</feature>
<dbReference type="SUPFAM" id="SSF51126">
    <property type="entry name" value="Pectin lyase-like"/>
    <property type="match status" value="1"/>
</dbReference>
<dbReference type="InterPro" id="IPR012334">
    <property type="entry name" value="Pectin_lyas_fold"/>
</dbReference>
<feature type="region of interest" description="Disordered" evidence="1">
    <location>
        <begin position="107"/>
        <end position="133"/>
    </location>
</feature>
<name>F7NPK3_9FIRM</name>
<feature type="non-terminal residue" evidence="2">
    <location>
        <position position="1"/>
    </location>
</feature>
<evidence type="ECO:0000313" key="2">
    <source>
        <dbReference type="EMBL" id="EGO62029.1"/>
    </source>
</evidence>
<protein>
    <submittedName>
        <fullName evidence="2">Adhesin/hemolysin</fullName>
    </submittedName>
</protein>
<dbReference type="OrthoDB" id="218680at2"/>
<dbReference type="eggNOG" id="COG3210">
    <property type="taxonomic scope" value="Bacteria"/>
</dbReference>
<proteinExistence type="predicted"/>
<dbReference type="STRING" id="1009370.ALO_20242"/>
<evidence type="ECO:0000313" key="3">
    <source>
        <dbReference type="Proteomes" id="UP000003240"/>
    </source>
</evidence>
<dbReference type="Pfam" id="PF05594">
    <property type="entry name" value="Fil_haemagg"/>
    <property type="match status" value="1"/>
</dbReference>
<dbReference type="Proteomes" id="UP000003240">
    <property type="component" value="Unassembled WGS sequence"/>
</dbReference>
<dbReference type="InterPro" id="IPR008619">
    <property type="entry name" value="Filamentous_hemagglutn_rpt"/>
</dbReference>
<dbReference type="EMBL" id="AFGF01000253">
    <property type="protein sequence ID" value="EGO62029.1"/>
    <property type="molecule type" value="Genomic_DNA"/>
</dbReference>
<gene>
    <name evidence="2" type="ORF">ALO_20242</name>
</gene>
<reference evidence="2 3" key="1">
    <citation type="journal article" date="2011" name="EMBO J.">
        <title>Structural diversity of bacterial flagellar motors.</title>
        <authorList>
            <person name="Chen S."/>
            <person name="Beeby M."/>
            <person name="Murphy G.E."/>
            <person name="Leadbetter J.R."/>
            <person name="Hendrixson D.R."/>
            <person name="Briegel A."/>
            <person name="Li Z."/>
            <person name="Shi J."/>
            <person name="Tocheva E.I."/>
            <person name="Muller A."/>
            <person name="Dobro M.J."/>
            <person name="Jensen G.J."/>
        </authorList>
    </citation>
    <scope>NUCLEOTIDE SEQUENCE [LARGE SCALE GENOMIC DNA]</scope>
    <source>
        <strain evidence="2 3">DSM 6540</strain>
    </source>
</reference>
<dbReference type="InterPro" id="IPR011050">
    <property type="entry name" value="Pectin_lyase_fold/virulence"/>
</dbReference>
<organism evidence="2 3">
    <name type="scientific">Acetonema longum DSM 6540</name>
    <dbReference type="NCBI Taxonomy" id="1009370"/>
    <lineage>
        <taxon>Bacteria</taxon>
        <taxon>Bacillati</taxon>
        <taxon>Bacillota</taxon>
        <taxon>Negativicutes</taxon>
        <taxon>Acetonemataceae</taxon>
        <taxon>Acetonema</taxon>
    </lineage>
</organism>